<dbReference type="Pfam" id="PF12704">
    <property type="entry name" value="MacB_PCD"/>
    <property type="match status" value="2"/>
</dbReference>
<reference evidence="10 11" key="1">
    <citation type="submission" date="2024-02" db="EMBL/GenBank/DDBJ databases">
        <title>A novel Gemmatimonadota bacterium.</title>
        <authorList>
            <person name="Du Z.-J."/>
            <person name="Ye Y.-Q."/>
        </authorList>
    </citation>
    <scope>NUCLEOTIDE SEQUENCE [LARGE SCALE GENOMIC DNA]</scope>
    <source>
        <strain evidence="10 11">DH-20</strain>
    </source>
</reference>
<comment type="similarity">
    <text evidence="6">Belongs to the ABC-4 integral membrane protein family.</text>
</comment>
<dbReference type="InterPro" id="IPR050250">
    <property type="entry name" value="Macrolide_Exporter_MacB"/>
</dbReference>
<dbReference type="RefSeq" id="WP_405281069.1">
    <property type="nucleotide sequence ID" value="NZ_JBBHLI010000015.1"/>
</dbReference>
<evidence type="ECO:0000259" key="8">
    <source>
        <dbReference type="Pfam" id="PF02687"/>
    </source>
</evidence>
<evidence type="ECO:0000256" key="7">
    <source>
        <dbReference type="SAM" id="Phobius"/>
    </source>
</evidence>
<dbReference type="InterPro" id="IPR017800">
    <property type="entry name" value="ADOP"/>
</dbReference>
<protein>
    <submittedName>
        <fullName evidence="10">ABC transporter permease</fullName>
    </submittedName>
</protein>
<evidence type="ECO:0000256" key="5">
    <source>
        <dbReference type="ARBA" id="ARBA00023136"/>
    </source>
</evidence>
<feature type="transmembrane region" description="Helical" evidence="7">
    <location>
        <begin position="452"/>
        <end position="470"/>
    </location>
</feature>
<feature type="transmembrane region" description="Helical" evidence="7">
    <location>
        <begin position="359"/>
        <end position="379"/>
    </location>
</feature>
<gene>
    <name evidence="10" type="ORF">WI372_17575</name>
</gene>
<feature type="domain" description="ABC3 transporter permease C-terminal" evidence="8">
    <location>
        <begin position="768"/>
        <end position="880"/>
    </location>
</feature>
<dbReference type="PANTHER" id="PTHR30572">
    <property type="entry name" value="MEMBRANE COMPONENT OF TRANSPORTER-RELATED"/>
    <property type="match status" value="1"/>
</dbReference>
<evidence type="ECO:0000259" key="9">
    <source>
        <dbReference type="Pfam" id="PF12704"/>
    </source>
</evidence>
<organism evidence="10 11">
    <name type="scientific">Gaopeijia maritima</name>
    <dbReference type="NCBI Taxonomy" id="3119007"/>
    <lineage>
        <taxon>Bacteria</taxon>
        <taxon>Pseudomonadati</taxon>
        <taxon>Gemmatimonadota</taxon>
        <taxon>Longimicrobiia</taxon>
        <taxon>Gaopeijiales</taxon>
        <taxon>Gaopeijiaceae</taxon>
        <taxon>Gaopeijia</taxon>
    </lineage>
</organism>
<dbReference type="EMBL" id="JBBHLI010000015">
    <property type="protein sequence ID" value="MEK9502811.1"/>
    <property type="molecule type" value="Genomic_DNA"/>
</dbReference>
<feature type="transmembrane region" description="Helical" evidence="7">
    <location>
        <begin position="821"/>
        <end position="839"/>
    </location>
</feature>
<comment type="subcellular location">
    <subcellularLocation>
        <location evidence="1">Cell membrane</location>
        <topology evidence="1">Multi-pass membrane protein</topology>
    </subcellularLocation>
</comment>
<feature type="transmembrane region" description="Helical" evidence="7">
    <location>
        <begin position="410"/>
        <end position="432"/>
    </location>
</feature>
<comment type="caution">
    <text evidence="10">The sequence shown here is derived from an EMBL/GenBank/DDBJ whole genome shotgun (WGS) entry which is preliminary data.</text>
</comment>
<evidence type="ECO:0000313" key="10">
    <source>
        <dbReference type="EMBL" id="MEK9502811.1"/>
    </source>
</evidence>
<keyword evidence="5 7" id="KW-0472">Membrane</keyword>
<feature type="domain" description="ABC3 transporter permease C-terminal" evidence="8">
    <location>
        <begin position="363"/>
        <end position="477"/>
    </location>
</feature>
<feature type="domain" description="MacB-like periplasmic core" evidence="9">
    <location>
        <begin position="570"/>
        <end position="719"/>
    </location>
</feature>
<evidence type="ECO:0000256" key="1">
    <source>
        <dbReference type="ARBA" id="ARBA00004651"/>
    </source>
</evidence>
<evidence type="ECO:0000256" key="2">
    <source>
        <dbReference type="ARBA" id="ARBA00022475"/>
    </source>
</evidence>
<dbReference type="Pfam" id="PF02687">
    <property type="entry name" value="FtsX"/>
    <property type="match status" value="2"/>
</dbReference>
<evidence type="ECO:0000256" key="6">
    <source>
        <dbReference type="ARBA" id="ARBA00038076"/>
    </source>
</evidence>
<name>A0ABU9EDJ5_9BACT</name>
<feature type="transmembrane region" description="Helical" evidence="7">
    <location>
        <begin position="98"/>
        <end position="126"/>
    </location>
</feature>
<evidence type="ECO:0000256" key="4">
    <source>
        <dbReference type="ARBA" id="ARBA00022989"/>
    </source>
</evidence>
<keyword evidence="2" id="KW-1003">Cell membrane</keyword>
<evidence type="ECO:0000256" key="3">
    <source>
        <dbReference type="ARBA" id="ARBA00022692"/>
    </source>
</evidence>
<dbReference type="NCBIfam" id="TIGR03434">
    <property type="entry name" value="ADOP"/>
    <property type="match status" value="1"/>
</dbReference>
<keyword evidence="4 7" id="KW-1133">Transmembrane helix</keyword>
<dbReference type="InterPro" id="IPR003838">
    <property type="entry name" value="ABC3_permease_C"/>
</dbReference>
<accession>A0ABU9EDJ5</accession>
<feature type="domain" description="MacB-like periplasmic core" evidence="9">
    <location>
        <begin position="101"/>
        <end position="319"/>
    </location>
</feature>
<feature type="transmembrane region" description="Helical" evidence="7">
    <location>
        <begin position="851"/>
        <end position="873"/>
    </location>
</feature>
<proteinExistence type="inferred from homology"/>
<dbReference type="InterPro" id="IPR025857">
    <property type="entry name" value="MacB_PCD"/>
</dbReference>
<evidence type="ECO:0000313" key="11">
    <source>
        <dbReference type="Proteomes" id="UP001484239"/>
    </source>
</evidence>
<keyword evidence="3 7" id="KW-0812">Transmembrane</keyword>
<dbReference type="Proteomes" id="UP001484239">
    <property type="component" value="Unassembled WGS sequence"/>
</dbReference>
<sequence length="888" mass="94286">MSDVPPAGWWYRLLLRLQPRSVRRDFGEEWLETARLRDEAAARGGRISWMVHRSREGGGALVAAFAGRGARAGEAGMLERSRQDLRFGWRSLVRSPGFLIMAVAVLGTGIGAATTIFGGVNAVLLAPLPFDEPDRLVDLWESNPDFGWEQAPVAPANMLDWRERVDAFADVAAYRGGSMGGVTWIDGEGRPNRLATVQVTGNLFDLLGLRPHLGTFPTFSDSWADGEPWVVVSHEFWSQRLGADPGVVGTSMELDGARARVRAVLPRGARFPTDQADLWVPYGWARSAPQEAWFRRAHFVQAVARLAPGASVEEARSQLGVVATRLQSEHPDLNRNMGAGLTPLRDQLVADLSGPLRTLMAGVLLLLVLACVNVGNLFLTRAVGRSDELSLRRAIGAGPGRIVGQLLAEATIVAALGGLLGIGLSLIGIRALQALHPLGVAGVTAVAVDGRVLLFALTVSLGSVLLFGLGPSLRAAGRALPVGLTRGGRGGTGPGGRGRGRGLVPIQTALAVMLLLAAGLVTRSLGRLVAQDAGIQPAGVWTFDLSVPESRYPDRDAVLGFFDRVVGEVEAIPGVTRAALTGGLPLTFSGWTSGLVARDWEPGRVAFEIRHRASSPGYFEVMGVPLLEGRTFRAADGLTDEPVAIVNRTFAERYFAGEEVLGRLVTFEREPTESSVWRTVVGVVGDERQGSLRLPADPEVWQPMPQDWGRARTVVLKLEGESAELRRALEGAVGAVDPLVPLGALRSMDEIVNEASADARFLSLLLGLFAMLAVVLAAVGVYGVTAEVVRRRVPEFGVRMALGASRTEVVRMVLGRAAAPAGLGVLAGTGIALLGAGVLEGLLFDVRVRDPLSFTAAPTALFLVAIAAAWGPAQRAAGADPMRSLRAE</sequence>
<feature type="transmembrane region" description="Helical" evidence="7">
    <location>
        <begin position="761"/>
        <end position="784"/>
    </location>
</feature>
<dbReference type="PANTHER" id="PTHR30572:SF4">
    <property type="entry name" value="ABC TRANSPORTER PERMEASE YTRF"/>
    <property type="match status" value="1"/>
</dbReference>
<feature type="transmembrane region" description="Helical" evidence="7">
    <location>
        <begin position="502"/>
        <end position="521"/>
    </location>
</feature>
<keyword evidence="11" id="KW-1185">Reference proteome</keyword>